<dbReference type="Proteomes" id="UP000886998">
    <property type="component" value="Unassembled WGS sequence"/>
</dbReference>
<dbReference type="GO" id="GO:0006887">
    <property type="term" value="P:exocytosis"/>
    <property type="evidence" value="ECO:0007669"/>
    <property type="project" value="UniProtKB-KW"/>
</dbReference>
<dbReference type="PROSITE" id="PS50088">
    <property type="entry name" value="ANK_REPEAT"/>
    <property type="match status" value="1"/>
</dbReference>
<evidence type="ECO:0000256" key="7">
    <source>
        <dbReference type="ARBA" id="ARBA00022699"/>
    </source>
</evidence>
<keyword evidence="6" id="KW-0800">Toxin</keyword>
<evidence type="ECO:0000259" key="12">
    <source>
        <dbReference type="Pfam" id="PF17761"/>
    </source>
</evidence>
<dbReference type="GO" id="GO:0005576">
    <property type="term" value="C:extracellular region"/>
    <property type="evidence" value="ECO:0007669"/>
    <property type="project" value="UniProtKB-SubCell"/>
</dbReference>
<keyword evidence="9" id="KW-0472">Membrane</keyword>
<keyword evidence="9" id="KW-1053">Target membrane</keyword>
<dbReference type="InterPro" id="IPR041527">
    <property type="entry name" value="YhcG_N"/>
</dbReference>
<reference evidence="13" key="1">
    <citation type="submission" date="2020-08" db="EMBL/GenBank/DDBJ databases">
        <title>Multicomponent nature underlies the extraordinary mechanical properties of spider dragline silk.</title>
        <authorList>
            <person name="Kono N."/>
            <person name="Nakamura H."/>
            <person name="Mori M."/>
            <person name="Yoshida Y."/>
            <person name="Ohtoshi R."/>
            <person name="Malay A.D."/>
            <person name="Moran D.A.P."/>
            <person name="Tomita M."/>
            <person name="Numata K."/>
            <person name="Arakawa K."/>
        </authorList>
    </citation>
    <scope>NUCLEOTIDE SEQUENCE</scope>
</reference>
<comment type="caution">
    <text evidence="13">The sequence shown here is derived from an EMBL/GenBank/DDBJ whole genome shotgun (WGS) entry which is preliminary data.</text>
</comment>
<feature type="region of interest" description="Disordered" evidence="11">
    <location>
        <begin position="346"/>
        <end position="396"/>
    </location>
</feature>
<dbReference type="GO" id="GO:0090729">
    <property type="term" value="F:toxin activity"/>
    <property type="evidence" value="ECO:0007669"/>
    <property type="project" value="UniProtKB-KW"/>
</dbReference>
<evidence type="ECO:0000256" key="11">
    <source>
        <dbReference type="SAM" id="MobiDB-lite"/>
    </source>
</evidence>
<keyword evidence="5" id="KW-1052">Target cell membrane</keyword>
<dbReference type="PROSITE" id="PS50297">
    <property type="entry name" value="ANK_REP_REGION"/>
    <property type="match status" value="1"/>
</dbReference>
<evidence type="ECO:0000313" key="14">
    <source>
        <dbReference type="Proteomes" id="UP000886998"/>
    </source>
</evidence>
<protein>
    <submittedName>
        <fullName evidence="13">ANK_REP_REGION domain-containing protein</fullName>
    </submittedName>
</protein>
<evidence type="ECO:0000256" key="2">
    <source>
        <dbReference type="ARBA" id="ARBA00004613"/>
    </source>
</evidence>
<dbReference type="InterPro" id="IPR053148">
    <property type="entry name" value="PD-DEXK-like_domain"/>
</dbReference>
<dbReference type="GO" id="GO:0044231">
    <property type="term" value="C:host cell presynaptic membrane"/>
    <property type="evidence" value="ECO:0007669"/>
    <property type="project" value="UniProtKB-KW"/>
</dbReference>
<accession>A0A8X6Y5Q6</accession>
<dbReference type="OrthoDB" id="539213at2759"/>
<evidence type="ECO:0000256" key="8">
    <source>
        <dbReference type="ARBA" id="ARBA00023028"/>
    </source>
</evidence>
<evidence type="ECO:0000256" key="4">
    <source>
        <dbReference type="ARBA" id="ARBA00022525"/>
    </source>
</evidence>
<keyword evidence="10" id="KW-0040">ANK repeat</keyword>
<dbReference type="Pfam" id="PF00805">
    <property type="entry name" value="Pentapeptide"/>
    <property type="match status" value="5"/>
</dbReference>
<dbReference type="Pfam" id="PF13599">
    <property type="entry name" value="Pentapeptide_4"/>
    <property type="match status" value="1"/>
</dbReference>
<keyword evidence="7" id="KW-0528">Neurotoxin</keyword>
<dbReference type="Pfam" id="PF12796">
    <property type="entry name" value="Ank_2"/>
    <property type="match status" value="1"/>
</dbReference>
<evidence type="ECO:0000256" key="6">
    <source>
        <dbReference type="ARBA" id="ARBA00022656"/>
    </source>
</evidence>
<keyword evidence="3" id="KW-0268">Exocytosis</keyword>
<organism evidence="13 14">
    <name type="scientific">Trichonephila inaurata madagascariensis</name>
    <dbReference type="NCBI Taxonomy" id="2747483"/>
    <lineage>
        <taxon>Eukaryota</taxon>
        <taxon>Metazoa</taxon>
        <taxon>Ecdysozoa</taxon>
        <taxon>Arthropoda</taxon>
        <taxon>Chelicerata</taxon>
        <taxon>Arachnida</taxon>
        <taxon>Araneae</taxon>
        <taxon>Araneomorphae</taxon>
        <taxon>Entelegynae</taxon>
        <taxon>Araneoidea</taxon>
        <taxon>Nephilidae</taxon>
        <taxon>Trichonephila</taxon>
        <taxon>Trichonephila inaurata</taxon>
    </lineage>
</organism>
<comment type="subcellular location">
    <subcellularLocation>
        <location evidence="2">Secreted</location>
    </subcellularLocation>
    <subcellularLocation>
        <location evidence="1">Target cell membrane</location>
    </subcellularLocation>
</comment>
<feature type="repeat" description="ANK" evidence="10">
    <location>
        <begin position="482"/>
        <end position="514"/>
    </location>
</feature>
<feature type="compositionally biased region" description="Basic and acidic residues" evidence="11">
    <location>
        <begin position="352"/>
        <end position="396"/>
    </location>
</feature>
<evidence type="ECO:0000256" key="9">
    <source>
        <dbReference type="ARBA" id="ARBA00023298"/>
    </source>
</evidence>
<evidence type="ECO:0000256" key="5">
    <source>
        <dbReference type="ARBA" id="ARBA00022537"/>
    </source>
</evidence>
<keyword evidence="14" id="KW-1185">Reference proteome</keyword>
<keyword evidence="8" id="KW-0638">Presynaptic neurotoxin</keyword>
<evidence type="ECO:0000256" key="1">
    <source>
        <dbReference type="ARBA" id="ARBA00004175"/>
    </source>
</evidence>
<dbReference type="SUPFAM" id="SSF141571">
    <property type="entry name" value="Pentapeptide repeat-like"/>
    <property type="match status" value="3"/>
</dbReference>
<dbReference type="InterPro" id="IPR036770">
    <property type="entry name" value="Ankyrin_rpt-contain_sf"/>
</dbReference>
<feature type="compositionally biased region" description="Polar residues" evidence="11">
    <location>
        <begin position="284"/>
        <end position="293"/>
    </location>
</feature>
<dbReference type="Gene3D" id="2.160.20.80">
    <property type="entry name" value="E3 ubiquitin-protein ligase SopA"/>
    <property type="match status" value="4"/>
</dbReference>
<dbReference type="InterPro" id="IPR002110">
    <property type="entry name" value="Ankyrin_rpt"/>
</dbReference>
<dbReference type="Pfam" id="PF17761">
    <property type="entry name" value="DUF1016_N"/>
    <property type="match status" value="1"/>
</dbReference>
<dbReference type="PANTHER" id="PTHR30547">
    <property type="entry name" value="UNCHARACTERIZED PROTEIN YHCG-RELATED"/>
    <property type="match status" value="1"/>
</dbReference>
<dbReference type="AlphaFoldDB" id="A0A8X6Y5Q6"/>
<sequence>MTKIIAKEYTEFLEQLKEHIATSRYKAALAVNSKLIFLYHHIGTEILKRQKEHAWGAKVIDQLSKDLRSTFPEMKGFSTRNLKYMRKFAEEYPDVEFVQQVAAQLPWFHIVVIMDKIKDSQERLFYFQKAIEHGWSRNIMVMQIELGLHKRQGKAITNFREKLPSSQSDLAHYTLKDPYIFDFLSIAVVFGSLSLFAVEQFEEKKIESVHKNENVGVRKQDSTNQKDELKSNVDAKQTQEAESKRLDGTTDKEELQHNEDKASVVEKTISEGERIDKDLPNDQLEGSTDKFAQNLPNVANKEVNKDLKPEPLPLSADLNENTTDLQKNLQADQKIDIKDNELSKSDANQLLEGKKEKVENQFEEKKVKETNNNSKDRNRVKPITKKDEEEQSEKKNLQKWTKLNREPIKEWGHKDIQSKSIYKRQYDSLNEHLPTTVFIDDYSKQFFYCIKKNNLPCLRGIISKLEKIGLTTQEILRFRNKLGDTPLIYSVKQGEVDIVRFLLLQGADLRVVNNNFQSPIDIAIEKKQINIINAIAEMMPYLLEDRKIDNKESSAMYDWAVKTKENNESHKKDFAEFLVQCHKDGVPEDFKKGFGSNLNGANFSQLYLSGSVFDGVSLIGADFSNTDLSDVSFIDVDLRGANFSNANLHGIKIKGTNLSFTKFVSANLTDIVFDQSNVSYTDFINSDLKKVSMHNVIGLHTNFSNVKMNLSNLSNSNISYVNFSDSEINDTVMQKNNLDNASFFGVDAYKLKIQFSSLKNANIYGAELKESDFTGSNFSDACFNSSIIINSNFDETNLSNTQISYVNDDNSSFVQSILNGSKIKHAYVSEANLQDADLSNIDFSFSELHQVNVSNADIRHGKFHNTKVANSNMNGSFFDHSLFTSAKIEDSDLSTTSMYKIKIQDFQVYNSTLFHHNIDSSEIENSTFFNLLADDSSWSNLKVTNSNFIESDFRSSLLHNNAFRKTSFFLSNLSNSTISDMSFHSSSIYKSSVADTRLTGCKFDNSILIDNQGQKNLAGLENAITSIGDLQEKISQGEKFDVNYSYFEFKNMNLENADFSNSTLSRAKFVNVNLNKANLEKTDLRYTVFDNSSLIGTNLSNSNLEGSSFLNSDPKSAMLKNAKKNDRKK</sequence>
<feature type="compositionally biased region" description="Basic and acidic residues" evidence="11">
    <location>
        <begin position="216"/>
        <end position="280"/>
    </location>
</feature>
<dbReference type="SMART" id="SM00248">
    <property type="entry name" value="ANK"/>
    <property type="match status" value="2"/>
</dbReference>
<evidence type="ECO:0000256" key="10">
    <source>
        <dbReference type="PROSITE-ProRule" id="PRU00023"/>
    </source>
</evidence>
<dbReference type="SUPFAM" id="SSF48403">
    <property type="entry name" value="Ankyrin repeat"/>
    <property type="match status" value="1"/>
</dbReference>
<gene>
    <name evidence="13" type="primary">TV42_01190</name>
    <name evidence="13" type="ORF">TNIN_36641</name>
</gene>
<dbReference type="InterPro" id="IPR001646">
    <property type="entry name" value="5peptide_repeat"/>
</dbReference>
<name>A0A8X6Y5Q6_9ARAC</name>
<dbReference type="PANTHER" id="PTHR30547:SF0">
    <property type="entry name" value="BLR8175 PROTEIN"/>
    <property type="match status" value="1"/>
</dbReference>
<dbReference type="GO" id="GO:0044218">
    <property type="term" value="C:other organism cell membrane"/>
    <property type="evidence" value="ECO:0007669"/>
    <property type="project" value="UniProtKB-KW"/>
</dbReference>
<proteinExistence type="predicted"/>
<feature type="region of interest" description="Disordered" evidence="11">
    <location>
        <begin position="216"/>
        <end position="293"/>
    </location>
</feature>
<dbReference type="Gene3D" id="1.25.40.20">
    <property type="entry name" value="Ankyrin repeat-containing domain"/>
    <property type="match status" value="1"/>
</dbReference>
<evidence type="ECO:0000313" key="13">
    <source>
        <dbReference type="EMBL" id="GFY65161.1"/>
    </source>
</evidence>
<dbReference type="EMBL" id="BMAV01015538">
    <property type="protein sequence ID" value="GFY65161.1"/>
    <property type="molecule type" value="Genomic_DNA"/>
</dbReference>
<keyword evidence="4" id="KW-0964">Secreted</keyword>
<feature type="domain" description="YhcG N-terminal" evidence="12">
    <location>
        <begin position="16"/>
        <end position="151"/>
    </location>
</feature>
<evidence type="ECO:0000256" key="3">
    <source>
        <dbReference type="ARBA" id="ARBA00022483"/>
    </source>
</evidence>